<dbReference type="PROSITE" id="PS51257">
    <property type="entry name" value="PROKAR_LIPOPROTEIN"/>
    <property type="match status" value="1"/>
</dbReference>
<name>A0A2U2JBS1_9FLAO</name>
<evidence type="ECO:0000313" key="2">
    <source>
        <dbReference type="Proteomes" id="UP000245670"/>
    </source>
</evidence>
<dbReference type="EMBL" id="QFFG01000002">
    <property type="protein sequence ID" value="PWG05721.1"/>
    <property type="molecule type" value="Genomic_DNA"/>
</dbReference>
<proteinExistence type="predicted"/>
<organism evidence="1 2">
    <name type="scientific">Polaribacter aquimarinus</name>
    <dbReference type="NCBI Taxonomy" id="2100726"/>
    <lineage>
        <taxon>Bacteria</taxon>
        <taxon>Pseudomonadati</taxon>
        <taxon>Bacteroidota</taxon>
        <taxon>Flavobacteriia</taxon>
        <taxon>Flavobacteriales</taxon>
        <taxon>Flavobacteriaceae</taxon>
    </lineage>
</organism>
<keyword evidence="2" id="KW-1185">Reference proteome</keyword>
<accession>A0A2U2JBS1</accession>
<evidence type="ECO:0008006" key="3">
    <source>
        <dbReference type="Google" id="ProtNLM"/>
    </source>
</evidence>
<dbReference type="Proteomes" id="UP000245670">
    <property type="component" value="Unassembled WGS sequence"/>
</dbReference>
<gene>
    <name evidence="1" type="ORF">DIS07_04550</name>
</gene>
<comment type="caution">
    <text evidence="1">The sequence shown here is derived from an EMBL/GenBank/DDBJ whole genome shotgun (WGS) entry which is preliminary data.</text>
</comment>
<reference evidence="1 2" key="1">
    <citation type="submission" date="2018-05" db="EMBL/GenBank/DDBJ databases">
        <title>Polaribacter aquimarinus sp. nov., isolated from sediment in a sediment of sea.</title>
        <authorList>
            <person name="Lu D."/>
        </authorList>
    </citation>
    <scope>NUCLEOTIDE SEQUENCE [LARGE SCALE GENOMIC DNA]</scope>
    <source>
        <strain evidence="1 2">ZY113</strain>
    </source>
</reference>
<protein>
    <recommendedName>
        <fullName evidence="3">Lipocalin-like domain-containing protein</fullName>
    </recommendedName>
</protein>
<evidence type="ECO:0000313" key="1">
    <source>
        <dbReference type="EMBL" id="PWG05721.1"/>
    </source>
</evidence>
<dbReference type="AlphaFoldDB" id="A0A2U2JBS1"/>
<sequence length="163" mass="18806">MSFSLKIKRMKPNKFYVLIAFGMLFVACRQENSLKEYLVNTWQTTYLKIEMPTINRTDSLEVYEDKFEGNPELVAQSKYNKDGTFSAWFVNQEGKHVSPSKGKWNVVGDSLFVDFFYNGKDVKASYHITKTAEGFIGVSKYDWDEDGDSDDTLTMKTKSIKIN</sequence>